<organism evidence="1 2">
    <name type="scientific">Pyrrhoderma noxium</name>
    <dbReference type="NCBI Taxonomy" id="2282107"/>
    <lineage>
        <taxon>Eukaryota</taxon>
        <taxon>Fungi</taxon>
        <taxon>Dikarya</taxon>
        <taxon>Basidiomycota</taxon>
        <taxon>Agaricomycotina</taxon>
        <taxon>Agaricomycetes</taxon>
        <taxon>Hymenochaetales</taxon>
        <taxon>Hymenochaetaceae</taxon>
        <taxon>Pyrrhoderma</taxon>
    </lineage>
</organism>
<sequence length="133" mass="14702">MFLPLTPRISTLNFMSFYKEELANTLSEQSFGIASYSLGESSSDQANASVELLEKVLVNINVSARGFQATSINPLLGSVSLPPADLKTQGQSFSSENSHLIHNTIHGLLIYKYLFSSRLFFIIRCNLDNLGRP</sequence>
<dbReference type="AlphaFoldDB" id="A0A286UC70"/>
<dbReference type="EMBL" id="NBII01000007">
    <property type="protein sequence ID" value="PAV17156.1"/>
    <property type="molecule type" value="Genomic_DNA"/>
</dbReference>
<keyword evidence="2" id="KW-1185">Reference proteome</keyword>
<reference evidence="1 2" key="1">
    <citation type="journal article" date="2017" name="Mol. Ecol.">
        <title>Comparative and population genomic landscape of Phellinus noxius: A hypervariable fungus causing root rot in trees.</title>
        <authorList>
            <person name="Chung C.L."/>
            <person name="Lee T.J."/>
            <person name="Akiba M."/>
            <person name="Lee H.H."/>
            <person name="Kuo T.H."/>
            <person name="Liu D."/>
            <person name="Ke H.M."/>
            <person name="Yokoi T."/>
            <person name="Roa M.B."/>
            <person name="Lu M.J."/>
            <person name="Chang Y.Y."/>
            <person name="Ann P.J."/>
            <person name="Tsai J.N."/>
            <person name="Chen C.Y."/>
            <person name="Tzean S.S."/>
            <person name="Ota Y."/>
            <person name="Hattori T."/>
            <person name="Sahashi N."/>
            <person name="Liou R.F."/>
            <person name="Kikuchi T."/>
            <person name="Tsai I.J."/>
        </authorList>
    </citation>
    <scope>NUCLEOTIDE SEQUENCE [LARGE SCALE GENOMIC DNA]</scope>
    <source>
        <strain evidence="1 2">FFPRI411160</strain>
    </source>
</reference>
<accession>A0A286UC70</accession>
<proteinExistence type="predicted"/>
<gene>
    <name evidence="1" type="ORF">PNOK_0722000</name>
</gene>
<evidence type="ECO:0000313" key="2">
    <source>
        <dbReference type="Proteomes" id="UP000217199"/>
    </source>
</evidence>
<dbReference type="Proteomes" id="UP000217199">
    <property type="component" value="Unassembled WGS sequence"/>
</dbReference>
<evidence type="ECO:0000313" key="1">
    <source>
        <dbReference type="EMBL" id="PAV17156.1"/>
    </source>
</evidence>
<dbReference type="OrthoDB" id="5804279at2759"/>
<dbReference type="InParanoid" id="A0A286UC70"/>
<protein>
    <submittedName>
        <fullName evidence="1">Uncharacterized protein</fullName>
    </submittedName>
</protein>
<name>A0A286UC70_9AGAM</name>
<comment type="caution">
    <text evidence="1">The sequence shown here is derived from an EMBL/GenBank/DDBJ whole genome shotgun (WGS) entry which is preliminary data.</text>
</comment>